<keyword evidence="3" id="KW-0540">Nuclease</keyword>
<evidence type="ECO:0000256" key="6">
    <source>
        <dbReference type="ARBA" id="ARBA00024207"/>
    </source>
</evidence>
<dbReference type="InterPro" id="IPR037038">
    <property type="entry name" value="HepT-like_sf"/>
</dbReference>
<keyword evidence="2" id="KW-1277">Toxin-antitoxin system</keyword>
<dbReference type="OrthoDB" id="159782at2"/>
<name>A0A1R1LCD8_9MICC</name>
<reference evidence="7 8" key="1">
    <citation type="submission" date="2016-12" db="EMBL/GenBank/DDBJ databases">
        <title>Draft genome of Tersicoccus phoenicis 1P05MA.</title>
        <authorList>
            <person name="Nakajima Y."/>
            <person name="Yoshizawa S."/>
            <person name="Nakamura K."/>
            <person name="Ogura Y."/>
            <person name="Hayashi T."/>
            <person name="Kogure K."/>
        </authorList>
    </citation>
    <scope>NUCLEOTIDE SEQUENCE [LARGE SCALE GENOMIC DNA]</scope>
    <source>
        <strain evidence="7 8">1p05MA</strain>
    </source>
</reference>
<dbReference type="GO" id="GO:0004540">
    <property type="term" value="F:RNA nuclease activity"/>
    <property type="evidence" value="ECO:0007669"/>
    <property type="project" value="InterPro"/>
</dbReference>
<organism evidence="7 8">
    <name type="scientific">Tersicoccus phoenicis</name>
    <dbReference type="NCBI Taxonomy" id="554083"/>
    <lineage>
        <taxon>Bacteria</taxon>
        <taxon>Bacillati</taxon>
        <taxon>Actinomycetota</taxon>
        <taxon>Actinomycetes</taxon>
        <taxon>Micrococcales</taxon>
        <taxon>Micrococcaceae</taxon>
        <taxon>Tersicoccus</taxon>
    </lineage>
</organism>
<evidence type="ECO:0000256" key="5">
    <source>
        <dbReference type="ARBA" id="ARBA00022801"/>
    </source>
</evidence>
<keyword evidence="1" id="KW-0597">Phosphoprotein</keyword>
<evidence type="ECO:0000313" key="8">
    <source>
        <dbReference type="Proteomes" id="UP000187085"/>
    </source>
</evidence>
<evidence type="ECO:0000313" key="7">
    <source>
        <dbReference type="EMBL" id="OMH25175.1"/>
    </source>
</evidence>
<evidence type="ECO:0000256" key="2">
    <source>
        <dbReference type="ARBA" id="ARBA00022649"/>
    </source>
</evidence>
<dbReference type="AlphaFoldDB" id="A0A1R1LCD8"/>
<comment type="similarity">
    <text evidence="6">Belongs to the HepT RNase toxin family.</text>
</comment>
<dbReference type="PANTHER" id="PTHR34139">
    <property type="entry name" value="UPF0331 PROTEIN MJ0127"/>
    <property type="match status" value="1"/>
</dbReference>
<dbReference type="PANTHER" id="PTHR34139:SF1">
    <property type="entry name" value="RNASE MJ1380-RELATED"/>
    <property type="match status" value="1"/>
</dbReference>
<comment type="caution">
    <text evidence="7">The sequence shown here is derived from an EMBL/GenBank/DDBJ whole genome shotgun (WGS) entry which is preliminary data.</text>
</comment>
<proteinExistence type="inferred from homology"/>
<dbReference type="Pfam" id="PF01934">
    <property type="entry name" value="HepT-like"/>
    <property type="match status" value="1"/>
</dbReference>
<keyword evidence="5" id="KW-0378">Hydrolase</keyword>
<dbReference type="EMBL" id="MRDE01000035">
    <property type="protein sequence ID" value="OMH25175.1"/>
    <property type="molecule type" value="Genomic_DNA"/>
</dbReference>
<dbReference type="RefSeq" id="WP_076703303.1">
    <property type="nucleotide sequence ID" value="NZ_MRDE01000035.1"/>
</dbReference>
<keyword evidence="8" id="KW-1185">Reference proteome</keyword>
<sequence length="111" mass="12571">MSRSDQDRFADIRAAIHRCFDYRNHLDSSELGAMAYDAVLRNLAVIGEAVRALPREVKDAHPETPWASIAGLRNVVIHEYFRVDPEAIRDIVDNDLARLDEALTERPSSEP</sequence>
<evidence type="ECO:0000256" key="1">
    <source>
        <dbReference type="ARBA" id="ARBA00022553"/>
    </source>
</evidence>
<dbReference type="GO" id="GO:0000166">
    <property type="term" value="F:nucleotide binding"/>
    <property type="evidence" value="ECO:0007669"/>
    <property type="project" value="UniProtKB-KW"/>
</dbReference>
<protein>
    <recommendedName>
        <fullName evidence="9">DUF86 domain-containing protein</fullName>
    </recommendedName>
</protein>
<evidence type="ECO:0000256" key="3">
    <source>
        <dbReference type="ARBA" id="ARBA00022722"/>
    </source>
</evidence>
<dbReference type="Gene3D" id="1.20.120.580">
    <property type="entry name" value="bsu32300-like"/>
    <property type="match status" value="1"/>
</dbReference>
<accession>A0A1R1LCD8</accession>
<evidence type="ECO:0008006" key="9">
    <source>
        <dbReference type="Google" id="ProtNLM"/>
    </source>
</evidence>
<dbReference type="STRING" id="554083.BKD30_06400"/>
<dbReference type="GO" id="GO:0016787">
    <property type="term" value="F:hydrolase activity"/>
    <property type="evidence" value="ECO:0007669"/>
    <property type="project" value="UniProtKB-KW"/>
</dbReference>
<keyword evidence="4" id="KW-0547">Nucleotide-binding</keyword>
<dbReference type="InterPro" id="IPR008201">
    <property type="entry name" value="HepT-like"/>
</dbReference>
<dbReference type="InterPro" id="IPR051813">
    <property type="entry name" value="HepT_RNase_toxin"/>
</dbReference>
<gene>
    <name evidence="7" type="ORF">BKD30_06400</name>
</gene>
<dbReference type="Proteomes" id="UP000187085">
    <property type="component" value="Unassembled WGS sequence"/>
</dbReference>
<evidence type="ECO:0000256" key="4">
    <source>
        <dbReference type="ARBA" id="ARBA00022741"/>
    </source>
</evidence>
<dbReference type="GO" id="GO:0110001">
    <property type="term" value="C:toxin-antitoxin complex"/>
    <property type="evidence" value="ECO:0007669"/>
    <property type="project" value="InterPro"/>
</dbReference>